<dbReference type="PROSITE" id="PS00653">
    <property type="entry name" value="GLYCOSYL_HYDROL_F1_2"/>
    <property type="match status" value="1"/>
</dbReference>
<dbReference type="GO" id="GO:0030245">
    <property type="term" value="P:cellulose catabolic process"/>
    <property type="evidence" value="ECO:0007669"/>
    <property type="project" value="UniProtKB-KW"/>
</dbReference>
<keyword evidence="4 12" id="KW-0378">Hydrolase</keyword>
<feature type="active site" description="Proton donor" evidence="9">
    <location>
        <position position="172"/>
    </location>
</feature>
<dbReference type="PRINTS" id="PR00131">
    <property type="entry name" value="GLHYDRLASE1"/>
</dbReference>
<dbReference type="GO" id="GO:0008422">
    <property type="term" value="F:beta-glucosidase activity"/>
    <property type="evidence" value="ECO:0007669"/>
    <property type="project" value="UniProtKB-EC"/>
</dbReference>
<protein>
    <recommendedName>
        <fullName evidence="3 12">Beta-glucosidase</fullName>
        <ecNumber evidence="3 12">3.2.1.21</ecNumber>
    </recommendedName>
</protein>
<feature type="binding site" evidence="10">
    <location>
        <begin position="407"/>
        <end position="408"/>
    </location>
    <ligand>
        <name>substrate</name>
    </ligand>
</feature>
<reference evidence="13" key="1">
    <citation type="submission" date="2021-11" db="EMBL/GenBank/DDBJ databases">
        <title>Vibrio ZSDE26 sp. nov. and Vibrio ZSDZ34 sp. nov., isolated from coastal seawater in Qingdao.</title>
        <authorList>
            <person name="Zhang P."/>
        </authorList>
    </citation>
    <scope>NUCLEOTIDE SEQUENCE</scope>
    <source>
        <strain evidence="13">ZSDZ34</strain>
    </source>
</reference>
<feature type="binding site" evidence="10">
    <location>
        <position position="298"/>
    </location>
    <ligand>
        <name>substrate</name>
    </ligand>
</feature>
<keyword evidence="5" id="KW-0136">Cellulose degradation</keyword>
<organism evidence="13 14">
    <name type="scientific">Vibrio gelatinilyticus</name>
    <dbReference type="NCBI Taxonomy" id="2893468"/>
    <lineage>
        <taxon>Bacteria</taxon>
        <taxon>Pseudomonadati</taxon>
        <taxon>Pseudomonadota</taxon>
        <taxon>Gammaproteobacteria</taxon>
        <taxon>Vibrionales</taxon>
        <taxon>Vibrionaceae</taxon>
        <taxon>Vibrio</taxon>
    </lineage>
</organism>
<keyword evidence="7 12" id="KW-0326">Glycosidase</keyword>
<gene>
    <name evidence="13" type="ORF">LNL84_08155</name>
</gene>
<dbReference type="InterPro" id="IPR001360">
    <property type="entry name" value="Glyco_hydro_1"/>
</dbReference>
<dbReference type="AlphaFoldDB" id="A0A9X1W9K1"/>
<dbReference type="EC" id="3.2.1.21" evidence="3 12"/>
<dbReference type="Gene3D" id="3.20.20.80">
    <property type="entry name" value="Glycosidases"/>
    <property type="match status" value="1"/>
</dbReference>
<sequence length="451" mass="51347">MNQYRLPSDSKMLDSDFVFGVATSSYQIEGAVTEGGRTPSIWDTFCKVEGKVDNGDNGDIACDHYHLWEQDIEMIHSLGVDAYRLSIAWPRIFPKEDCVNPEGLAFYDKLIDKCHELGMKVYVTLYHWDLPQYLEDRGGWLNRETAYKFANYADVVSDYFGDKIDVYTTLNEPFVSAFLGYRWGYHAPGVEGDAEGFLAAHHLMLGHGLAMPILRQNAPQSKHGIVFNASPAYPNTDQDQSAANYSEAENYQWFIDPVLKGEYPSLVWEHQVSNRPMVLQGDLDIISAPVDYIGINYYSRNVVSYDENGDIKTVKQEGADHTHIGWEIYPQGLTDLLVRLKARYSNFPPLYITENGAAGDDHCVDGEVLDEQRVNYFQEHLNAVDTAMRAGVQVNGYFAWSLMDNFEWAFGYAQRFGMVHVDYQTQKRTLKQSAIAYRNMLVTRSEEKKNG</sequence>
<dbReference type="InterPro" id="IPR017853">
    <property type="entry name" value="GH"/>
</dbReference>
<evidence type="ECO:0000256" key="8">
    <source>
        <dbReference type="ARBA" id="ARBA00023326"/>
    </source>
</evidence>
<dbReference type="Pfam" id="PF00232">
    <property type="entry name" value="Glyco_hydro_1"/>
    <property type="match status" value="1"/>
</dbReference>
<dbReference type="InterPro" id="IPR017736">
    <property type="entry name" value="Glyco_hydro_1_beta-glucosidase"/>
</dbReference>
<feature type="binding site" evidence="10">
    <location>
        <position position="171"/>
    </location>
    <ligand>
        <name>substrate</name>
    </ligand>
</feature>
<dbReference type="PANTHER" id="PTHR10353:SF36">
    <property type="entry name" value="LP05116P"/>
    <property type="match status" value="1"/>
</dbReference>
<evidence type="ECO:0000313" key="13">
    <source>
        <dbReference type="EMBL" id="MCJ2376807.1"/>
    </source>
</evidence>
<evidence type="ECO:0000256" key="10">
    <source>
        <dbReference type="PIRSR" id="PIRSR617736-2"/>
    </source>
</evidence>
<evidence type="ECO:0000313" key="14">
    <source>
        <dbReference type="Proteomes" id="UP001139488"/>
    </source>
</evidence>
<dbReference type="NCBIfam" id="TIGR03356">
    <property type="entry name" value="BGL"/>
    <property type="match status" value="1"/>
</dbReference>
<comment type="similarity">
    <text evidence="2 12">Belongs to the glycosyl hydrolase 1 family.</text>
</comment>
<dbReference type="RefSeq" id="WP_244356935.1">
    <property type="nucleotide sequence ID" value="NZ_JAJNNZ010000005.1"/>
</dbReference>
<evidence type="ECO:0000256" key="1">
    <source>
        <dbReference type="ARBA" id="ARBA00000448"/>
    </source>
</evidence>
<dbReference type="EMBL" id="JAJNNZ010000005">
    <property type="protein sequence ID" value="MCJ2376807.1"/>
    <property type="molecule type" value="Genomic_DNA"/>
</dbReference>
<evidence type="ECO:0000256" key="5">
    <source>
        <dbReference type="ARBA" id="ARBA00023001"/>
    </source>
</evidence>
<evidence type="ECO:0000256" key="12">
    <source>
        <dbReference type="RuleBase" id="RU361175"/>
    </source>
</evidence>
<dbReference type="InterPro" id="IPR033132">
    <property type="entry name" value="GH_1_N_CS"/>
</dbReference>
<evidence type="ECO:0000256" key="2">
    <source>
        <dbReference type="ARBA" id="ARBA00010838"/>
    </source>
</evidence>
<keyword evidence="14" id="KW-1185">Reference proteome</keyword>
<feature type="binding site" evidence="10">
    <location>
        <position position="400"/>
    </location>
    <ligand>
        <name>substrate</name>
    </ligand>
</feature>
<dbReference type="InterPro" id="IPR018120">
    <property type="entry name" value="Glyco_hydro_1_AS"/>
</dbReference>
<feature type="binding site" evidence="10">
    <location>
        <position position="127"/>
    </location>
    <ligand>
        <name>substrate</name>
    </ligand>
</feature>
<evidence type="ECO:0000256" key="9">
    <source>
        <dbReference type="PIRSR" id="PIRSR617736-1"/>
    </source>
</evidence>
<feature type="binding site" evidence="10">
    <location>
        <position position="27"/>
    </location>
    <ligand>
        <name>substrate</name>
    </ligand>
</feature>
<dbReference type="Proteomes" id="UP001139488">
    <property type="component" value="Unassembled WGS sequence"/>
</dbReference>
<evidence type="ECO:0000256" key="11">
    <source>
        <dbReference type="PROSITE-ProRule" id="PRU10055"/>
    </source>
</evidence>
<evidence type="ECO:0000256" key="3">
    <source>
        <dbReference type="ARBA" id="ARBA00012744"/>
    </source>
</evidence>
<evidence type="ECO:0000256" key="6">
    <source>
        <dbReference type="ARBA" id="ARBA00023277"/>
    </source>
</evidence>
<accession>A0A9X1W9K1</accession>
<keyword evidence="8" id="KW-0624">Polysaccharide degradation</keyword>
<proteinExistence type="inferred from homology"/>
<evidence type="ECO:0000256" key="4">
    <source>
        <dbReference type="ARBA" id="ARBA00022801"/>
    </source>
</evidence>
<comment type="caution">
    <text evidence="13">The sequence shown here is derived from an EMBL/GenBank/DDBJ whole genome shotgun (WGS) entry which is preliminary data.</text>
</comment>
<name>A0A9X1W9K1_9VIBR</name>
<feature type="active site" description="Nucleophile" evidence="9 11">
    <location>
        <position position="354"/>
    </location>
</feature>
<dbReference type="PROSITE" id="PS00572">
    <property type="entry name" value="GLYCOSYL_HYDROL_F1_1"/>
    <property type="match status" value="1"/>
</dbReference>
<keyword evidence="6" id="KW-0119">Carbohydrate metabolism</keyword>
<dbReference type="SUPFAM" id="SSF51445">
    <property type="entry name" value="(Trans)glycosidases"/>
    <property type="match status" value="1"/>
</dbReference>
<dbReference type="FunFam" id="3.20.20.80:FF:000004">
    <property type="entry name" value="Beta-glucosidase 6-phospho-beta-glucosidase"/>
    <property type="match status" value="1"/>
</dbReference>
<evidence type="ECO:0000256" key="7">
    <source>
        <dbReference type="ARBA" id="ARBA00023295"/>
    </source>
</evidence>
<comment type="catalytic activity">
    <reaction evidence="1 12">
        <text>Hydrolysis of terminal, non-reducing beta-D-glucosyl residues with release of beta-D-glucose.</text>
        <dbReference type="EC" id="3.2.1.21"/>
    </reaction>
</comment>
<dbReference type="PANTHER" id="PTHR10353">
    <property type="entry name" value="GLYCOSYL HYDROLASE"/>
    <property type="match status" value="1"/>
</dbReference>